<dbReference type="Pfam" id="PF04832">
    <property type="entry name" value="SOUL"/>
    <property type="match status" value="1"/>
</dbReference>
<sequence>MAVEEAKYSVIREEGRFELRRYDPHILAETTVSGDFEGAGNEAFGRLFKYISGNNEQQQKVAMTSPVGQESTNKKIAMTSPVGQQKIDGKWVVSFMMPATFNLENTPKPQDPNVYIREVPARHIAAVRYSGFWSEKGYLRNLEKLLDWITESGFSVSGEPVWARYNPPFMPWFLRRNEVLVPVTAATQNE</sequence>
<dbReference type="PANTHER" id="PTHR11220:SF1">
    <property type="entry name" value="HEME-BINDING PROTEIN 2"/>
    <property type="match status" value="1"/>
</dbReference>
<reference evidence="1 2" key="1">
    <citation type="submission" date="2020-08" db="EMBL/GenBank/DDBJ databases">
        <title>Genomic Encyclopedia of Type Strains, Phase IV (KMG-IV): sequencing the most valuable type-strain genomes for metagenomic binning, comparative biology and taxonomic classification.</title>
        <authorList>
            <person name="Goeker M."/>
        </authorList>
    </citation>
    <scope>NUCLEOTIDE SEQUENCE [LARGE SCALE GENOMIC DNA]</scope>
    <source>
        <strain evidence="1 2">DSM 25701</strain>
    </source>
</reference>
<protein>
    <recommendedName>
        <fullName evidence="3">Heme-binding protein</fullName>
    </recommendedName>
</protein>
<dbReference type="AlphaFoldDB" id="A0A840R1E2"/>
<evidence type="ECO:0008006" key="3">
    <source>
        <dbReference type="Google" id="ProtNLM"/>
    </source>
</evidence>
<dbReference type="InterPro" id="IPR006917">
    <property type="entry name" value="SOUL_heme-bd"/>
</dbReference>
<dbReference type="InterPro" id="IPR011256">
    <property type="entry name" value="Reg_factor_effector_dom_sf"/>
</dbReference>
<dbReference type="Proteomes" id="UP000536640">
    <property type="component" value="Unassembled WGS sequence"/>
</dbReference>
<evidence type="ECO:0000313" key="2">
    <source>
        <dbReference type="Proteomes" id="UP000536640"/>
    </source>
</evidence>
<dbReference type="SUPFAM" id="SSF55136">
    <property type="entry name" value="Probable bacterial effector-binding domain"/>
    <property type="match status" value="1"/>
</dbReference>
<proteinExistence type="predicted"/>
<comment type="caution">
    <text evidence="1">The sequence shown here is derived from an EMBL/GenBank/DDBJ whole genome shotgun (WGS) entry which is preliminary data.</text>
</comment>
<name>A0A840R1E2_9GAMM</name>
<keyword evidence="2" id="KW-1185">Reference proteome</keyword>
<gene>
    <name evidence="1" type="ORF">HNQ57_000551</name>
</gene>
<accession>A0A840R1E2</accession>
<dbReference type="PANTHER" id="PTHR11220">
    <property type="entry name" value="HEME-BINDING PROTEIN-RELATED"/>
    <property type="match status" value="1"/>
</dbReference>
<dbReference type="RefSeq" id="WP_221301540.1">
    <property type="nucleotide sequence ID" value="NZ_JACHHW010000001.1"/>
</dbReference>
<evidence type="ECO:0000313" key="1">
    <source>
        <dbReference type="EMBL" id="MBB5186292.1"/>
    </source>
</evidence>
<organism evidence="1 2">
    <name type="scientific">Zhongshania antarctica</name>
    <dbReference type="NCBI Taxonomy" id="641702"/>
    <lineage>
        <taxon>Bacteria</taxon>
        <taxon>Pseudomonadati</taxon>
        <taxon>Pseudomonadota</taxon>
        <taxon>Gammaproteobacteria</taxon>
        <taxon>Cellvibrionales</taxon>
        <taxon>Spongiibacteraceae</taxon>
        <taxon>Zhongshania</taxon>
    </lineage>
</organism>
<dbReference type="EMBL" id="JACHHW010000001">
    <property type="protein sequence ID" value="MBB5186292.1"/>
    <property type="molecule type" value="Genomic_DNA"/>
</dbReference>
<dbReference type="Gene3D" id="3.20.80.10">
    <property type="entry name" value="Regulatory factor, effector binding domain"/>
    <property type="match status" value="1"/>
</dbReference>